<organism evidence="1 2">
    <name type="scientific">Curtobacterium poinsettiae</name>
    <dbReference type="NCBI Taxonomy" id="159612"/>
    <lineage>
        <taxon>Bacteria</taxon>
        <taxon>Bacillati</taxon>
        <taxon>Actinomycetota</taxon>
        <taxon>Actinomycetes</taxon>
        <taxon>Micrococcales</taxon>
        <taxon>Microbacteriaceae</taxon>
        <taxon>Curtobacterium</taxon>
    </lineage>
</organism>
<gene>
    <name evidence="1" type="ORF">OE229_14230</name>
</gene>
<dbReference type="Proteomes" id="UP001062223">
    <property type="component" value="Chromosome"/>
</dbReference>
<dbReference type="KEGG" id="cpoi:OE229_14230"/>
<name>A0A9Q9P847_9MICO</name>
<proteinExistence type="predicted"/>
<reference evidence="1" key="1">
    <citation type="submission" date="2022-09" db="EMBL/GenBank/DDBJ databases">
        <title>Taxonomy of Curtobacterium flaccumfaciens.</title>
        <authorList>
            <person name="Osdaghi E."/>
            <person name="Taghavi S.M."/>
            <person name="Hamidizade M."/>
            <person name="Abachi H."/>
            <person name="Fazliarab A."/>
            <person name="Baeyen S."/>
            <person name="Portier P."/>
            <person name="Van Vaerenbergh J."/>
            <person name="Jacques M.-A."/>
        </authorList>
    </citation>
    <scope>NUCLEOTIDE SEQUENCE</scope>
    <source>
        <strain evidence="1">AGQB46</strain>
    </source>
</reference>
<protein>
    <submittedName>
        <fullName evidence="1">Uncharacterized protein</fullName>
    </submittedName>
</protein>
<sequence length="215" mass="23616">MTKDAPGVFRHMGLLESVLRRAGNDRVVVDAQKVQHGDLETVQRFAVSDGSVVEWRRGRGTGALTGTRFESAADAELWIVADACGYLREAHGLPIAHWLLERRDELPSGMSLSVEDNRNLLGWTVREVSHRAWFGGGPVPLPQSSRRVNTCIRGSALWKPPHPQAGLTAHPRVASSRSPRCHLRIVFAAEVVVGAAAGACSRERVLERCCRRRCG</sequence>
<dbReference type="RefSeq" id="WP_262138576.1">
    <property type="nucleotide sequence ID" value="NZ_CP106879.1"/>
</dbReference>
<accession>A0A9Q9P847</accession>
<evidence type="ECO:0000313" key="2">
    <source>
        <dbReference type="Proteomes" id="UP001062223"/>
    </source>
</evidence>
<evidence type="ECO:0000313" key="1">
    <source>
        <dbReference type="EMBL" id="UYC80276.1"/>
    </source>
</evidence>
<dbReference type="AlphaFoldDB" id="A0A9Q9P847"/>
<dbReference type="EMBL" id="CP106879">
    <property type="protein sequence ID" value="UYC80276.1"/>
    <property type="molecule type" value="Genomic_DNA"/>
</dbReference>